<reference evidence="2" key="1">
    <citation type="submission" date="2015-05" db="EMBL/GenBank/DDBJ databases">
        <authorList>
            <person name="Fogelqvist Johan"/>
        </authorList>
    </citation>
    <scope>NUCLEOTIDE SEQUENCE [LARGE SCALE GENOMIC DNA]</scope>
</reference>
<sequence length="155" mass="16992">MPGTIVSDGRVSTVADVSAVLSDLLDRARGTKPPTIEPALQKSDLGNDIDRITAIFADGRGAEATESAAQQSQDKIRQFAVIETAVRDLFKTLVFNTKIESPEFVQLWNLFDIVSILSDNGSCDPALLFWMVEELLDSQTIAGCLQARKDYLEPF</sequence>
<dbReference type="InterPro" id="IPR021861">
    <property type="entry name" value="THO_THOC1"/>
</dbReference>
<dbReference type="Pfam" id="PF11957">
    <property type="entry name" value="efThoc1"/>
    <property type="match status" value="1"/>
</dbReference>
<name>A0A0G4KV91_VERLO</name>
<dbReference type="AlphaFoldDB" id="A0A0G4KV91"/>
<evidence type="ECO:0000313" key="1">
    <source>
        <dbReference type="EMBL" id="CRK13719.1"/>
    </source>
</evidence>
<dbReference type="GO" id="GO:0006406">
    <property type="term" value="P:mRNA export from nucleus"/>
    <property type="evidence" value="ECO:0007669"/>
    <property type="project" value="TreeGrafter"/>
</dbReference>
<evidence type="ECO:0000313" key="2">
    <source>
        <dbReference type="Proteomes" id="UP000045706"/>
    </source>
</evidence>
<accession>A0A0G4KV91</accession>
<organism evidence="1 2">
    <name type="scientific">Verticillium longisporum</name>
    <name type="common">Verticillium dahliae var. longisporum</name>
    <dbReference type="NCBI Taxonomy" id="100787"/>
    <lineage>
        <taxon>Eukaryota</taxon>
        <taxon>Fungi</taxon>
        <taxon>Dikarya</taxon>
        <taxon>Ascomycota</taxon>
        <taxon>Pezizomycotina</taxon>
        <taxon>Sordariomycetes</taxon>
        <taxon>Hypocreomycetidae</taxon>
        <taxon>Glomerellales</taxon>
        <taxon>Plectosphaerellaceae</taxon>
        <taxon>Verticillium</taxon>
    </lineage>
</organism>
<dbReference type="PANTHER" id="PTHR13265">
    <property type="entry name" value="THO COMPLEX SUBUNIT 1"/>
    <property type="match status" value="1"/>
</dbReference>
<dbReference type="GO" id="GO:0000445">
    <property type="term" value="C:THO complex part of transcription export complex"/>
    <property type="evidence" value="ECO:0007669"/>
    <property type="project" value="TreeGrafter"/>
</dbReference>
<dbReference type="PANTHER" id="PTHR13265:SF0">
    <property type="entry name" value="HPR1"/>
    <property type="match status" value="1"/>
</dbReference>
<gene>
    <name evidence="1" type="ORF">BN1723_001980</name>
</gene>
<dbReference type="Proteomes" id="UP000045706">
    <property type="component" value="Unassembled WGS sequence"/>
</dbReference>
<protein>
    <submittedName>
        <fullName evidence="1">Uncharacterized protein</fullName>
    </submittedName>
</protein>
<dbReference type="EMBL" id="CVQI01004446">
    <property type="protein sequence ID" value="CRK13719.1"/>
    <property type="molecule type" value="Genomic_DNA"/>
</dbReference>
<proteinExistence type="predicted"/>